<sequence>MFPVVDVTGWDVDQFEADGSDEKIWLIDPNTSLSALFKPNVRNDTAEQADHWPEKLASEVAQRLGVPAARIDLAVRNGKRGCVSYDVKPEFWELQPGHVLLSDHLGTHDPRDKHRAGHTLDNIRTVLHKFGPPPNSNLPPRFNAFDLFAGYLVLDAVIANRDRHSANWAVLLGPEETDRGLCPTYDHATSLGFHLTDDHRRRKLGNPVEWEAYLRNGTAHRFQDCRKVTLVEFARRGLEMLSEAVRAYWRDRVRDLGKDHLNMLASTTPEMSVEARTFAVELMDTNRRRLLDG</sequence>
<dbReference type="STRING" id="504805.SAMN05421505_104232"/>
<accession>A0A1G7UFS8</accession>
<dbReference type="Gene3D" id="1.10.1070.20">
    <property type="match status" value="1"/>
</dbReference>
<dbReference type="AlphaFoldDB" id="A0A1G7UFS8"/>
<keyword evidence="1" id="KW-0808">Transferase</keyword>
<dbReference type="GO" id="GO:0016301">
    <property type="term" value="F:kinase activity"/>
    <property type="evidence" value="ECO:0007669"/>
    <property type="project" value="UniProtKB-KW"/>
</dbReference>
<gene>
    <name evidence="4" type="ORF">SAMN05421505_104232</name>
</gene>
<evidence type="ECO:0000313" key="5">
    <source>
        <dbReference type="Proteomes" id="UP000198923"/>
    </source>
</evidence>
<evidence type="ECO:0000313" key="4">
    <source>
        <dbReference type="EMBL" id="SDG46131.1"/>
    </source>
</evidence>
<evidence type="ECO:0000259" key="3">
    <source>
        <dbReference type="Pfam" id="PF07804"/>
    </source>
</evidence>
<dbReference type="Proteomes" id="UP000198923">
    <property type="component" value="Unassembled WGS sequence"/>
</dbReference>
<organism evidence="4 5">
    <name type="scientific">Sinosporangium album</name>
    <dbReference type="NCBI Taxonomy" id="504805"/>
    <lineage>
        <taxon>Bacteria</taxon>
        <taxon>Bacillati</taxon>
        <taxon>Actinomycetota</taxon>
        <taxon>Actinomycetes</taxon>
        <taxon>Streptosporangiales</taxon>
        <taxon>Streptosporangiaceae</taxon>
        <taxon>Sinosporangium</taxon>
    </lineage>
</organism>
<protein>
    <recommendedName>
        <fullName evidence="3">HipA-like C-terminal domain-containing protein</fullName>
    </recommendedName>
</protein>
<name>A0A1G7UFS8_9ACTN</name>
<reference evidence="4 5" key="1">
    <citation type="submission" date="2016-10" db="EMBL/GenBank/DDBJ databases">
        <authorList>
            <person name="de Groot N.N."/>
        </authorList>
    </citation>
    <scope>NUCLEOTIDE SEQUENCE [LARGE SCALE GENOMIC DNA]</scope>
    <source>
        <strain evidence="4 5">CPCC 201354</strain>
    </source>
</reference>
<evidence type="ECO:0000256" key="2">
    <source>
        <dbReference type="ARBA" id="ARBA00022777"/>
    </source>
</evidence>
<feature type="domain" description="HipA-like C-terminal" evidence="3">
    <location>
        <begin position="19"/>
        <end position="193"/>
    </location>
</feature>
<proteinExistence type="predicted"/>
<dbReference type="Pfam" id="PF07804">
    <property type="entry name" value="HipA_C"/>
    <property type="match status" value="1"/>
</dbReference>
<keyword evidence="2" id="KW-0418">Kinase</keyword>
<keyword evidence="5" id="KW-1185">Reference proteome</keyword>
<dbReference type="InterPro" id="IPR012893">
    <property type="entry name" value="HipA-like_C"/>
</dbReference>
<evidence type="ECO:0000256" key="1">
    <source>
        <dbReference type="ARBA" id="ARBA00022679"/>
    </source>
</evidence>
<dbReference type="EMBL" id="FNCN01000004">
    <property type="protein sequence ID" value="SDG46131.1"/>
    <property type="molecule type" value="Genomic_DNA"/>
</dbReference>